<organism evidence="3 4">
    <name type="scientific">Podospora pseudocomata</name>
    <dbReference type="NCBI Taxonomy" id="2093779"/>
    <lineage>
        <taxon>Eukaryota</taxon>
        <taxon>Fungi</taxon>
        <taxon>Dikarya</taxon>
        <taxon>Ascomycota</taxon>
        <taxon>Pezizomycotina</taxon>
        <taxon>Sordariomycetes</taxon>
        <taxon>Sordariomycetidae</taxon>
        <taxon>Sordariales</taxon>
        <taxon>Podosporaceae</taxon>
        <taxon>Podospora</taxon>
    </lineage>
</organism>
<dbReference type="SMART" id="SM00220">
    <property type="entry name" value="S_TKc"/>
    <property type="match status" value="1"/>
</dbReference>
<reference evidence="3 4" key="1">
    <citation type="journal article" date="2023" name="bioRxiv">
        <title>High-quality genome assemblies of four members of thePodospora anserinaspecies complex.</title>
        <authorList>
            <person name="Ament-Velasquez S.L."/>
            <person name="Vogan A.A."/>
            <person name="Wallerman O."/>
            <person name="Hartmann F."/>
            <person name="Gautier V."/>
            <person name="Silar P."/>
            <person name="Giraud T."/>
            <person name="Johannesson H."/>
        </authorList>
    </citation>
    <scope>NUCLEOTIDE SEQUENCE [LARGE SCALE GENOMIC DNA]</scope>
    <source>
        <strain evidence="3 4">CBS 415.72m</strain>
    </source>
</reference>
<proteinExistence type="predicted"/>
<name>A0ABR0GGS9_9PEZI</name>
<dbReference type="PANTHER" id="PTHR24359:SF1">
    <property type="entry name" value="INHIBITOR OF NUCLEAR FACTOR KAPPA-B KINASE EPSILON SUBUNIT HOMOLOG 1-RELATED"/>
    <property type="match status" value="1"/>
</dbReference>
<dbReference type="CDD" id="cd00180">
    <property type="entry name" value="PKc"/>
    <property type="match status" value="1"/>
</dbReference>
<accession>A0ABR0GGS9</accession>
<dbReference type="RefSeq" id="XP_062743937.1">
    <property type="nucleotide sequence ID" value="XM_062890042.1"/>
</dbReference>
<protein>
    <recommendedName>
        <fullName evidence="2">Protein kinase domain-containing protein</fullName>
    </recommendedName>
</protein>
<dbReference type="GeneID" id="87909949"/>
<dbReference type="Pfam" id="PF00069">
    <property type="entry name" value="Pkinase"/>
    <property type="match status" value="1"/>
</dbReference>
<feature type="region of interest" description="Disordered" evidence="1">
    <location>
        <begin position="92"/>
        <end position="126"/>
    </location>
</feature>
<evidence type="ECO:0000313" key="4">
    <source>
        <dbReference type="Proteomes" id="UP001323405"/>
    </source>
</evidence>
<dbReference type="InterPro" id="IPR008271">
    <property type="entry name" value="Ser/Thr_kinase_AS"/>
</dbReference>
<keyword evidence="4" id="KW-1185">Reference proteome</keyword>
<dbReference type="InterPro" id="IPR000719">
    <property type="entry name" value="Prot_kinase_dom"/>
</dbReference>
<sequence length="756" mass="85048">MDSDLGYNSEYTFDILQRECRILLTISVGIIDGESGSLVIDQETHEIYGHVVACDPRGYAYVVPMTKIWTQMETQFGPGSIHVFTPETAPNAMLGQSHKSIDQPRSLGWTPDATKTETADDGPGTIPATLDNHDPAFDTDAAVVSVSVPSPLGQYEIPDIRLPELVSDAILSGERISAGDDSSDEEASAMQDALVSAMVPTHWGTRQFLPRTALSTIVNTNNVCQELERLVRNRDLPKRWLEVSVRETADVICQASRSFQKVFAILVLLDRAGYIFDMIAAGTSDDCLPLVHGSEEELQSATQPHLKLTYTRRWRPFAKHGFEDRQWSFLAPVFSKGDDQNPARHYNFSDRQILPFIGGPGRETAELVGGFASVTSVVIHPDHHEFTSMIPLGYQGNRFALKELKALSSDDDFKSEMKALQFATKQSNRHLLSLLATYQYHGRYHFILPWADMNLEQYCLSADPTSQRAAQHHQWVIEQCRGLAEALSILHRERVDPEGLNDDRAFYRHGDIKPSNILIFGTGTEDAIGGSLVLADFGLARNHNRRTQSRQMSDRVFGTVTYEAPETAQRLGARSRAVDIWSLGCVYLEFLTWLLLGPNGFDEFGDKRLAMDGLYGFETDTFYALYREDNMLTTTVKPAVVEMFHELHASPQASELIHDLLDIIQLDMLEIEPTKRIKSLKLAEKLQILEDKSRFNEDYLLRPCTRGRGVPEPGVQYSVSKVLSKDAAMVRRSRRPGQADRTIRIYSERRSRVKIY</sequence>
<evidence type="ECO:0000259" key="2">
    <source>
        <dbReference type="PROSITE" id="PS50011"/>
    </source>
</evidence>
<feature type="domain" description="Protein kinase" evidence="2">
    <location>
        <begin position="360"/>
        <end position="689"/>
    </location>
</feature>
<gene>
    <name evidence="3" type="ORF">QC762_405900</name>
</gene>
<dbReference type="EMBL" id="JAFFHA010000006">
    <property type="protein sequence ID" value="KAK4654962.1"/>
    <property type="molecule type" value="Genomic_DNA"/>
</dbReference>
<evidence type="ECO:0000256" key="1">
    <source>
        <dbReference type="SAM" id="MobiDB-lite"/>
    </source>
</evidence>
<dbReference type="Gene3D" id="1.10.510.10">
    <property type="entry name" value="Transferase(Phosphotransferase) domain 1"/>
    <property type="match status" value="1"/>
</dbReference>
<dbReference type="Proteomes" id="UP001323405">
    <property type="component" value="Unassembled WGS sequence"/>
</dbReference>
<dbReference type="PROSITE" id="PS50011">
    <property type="entry name" value="PROTEIN_KINASE_DOM"/>
    <property type="match status" value="1"/>
</dbReference>
<comment type="caution">
    <text evidence="3">The sequence shown here is derived from an EMBL/GenBank/DDBJ whole genome shotgun (WGS) entry which is preliminary data.</text>
</comment>
<dbReference type="PROSITE" id="PS00108">
    <property type="entry name" value="PROTEIN_KINASE_ST"/>
    <property type="match status" value="1"/>
</dbReference>
<dbReference type="PANTHER" id="PTHR24359">
    <property type="entry name" value="SERINE/THREONINE-PROTEIN KINASE SBK1"/>
    <property type="match status" value="1"/>
</dbReference>
<evidence type="ECO:0000313" key="3">
    <source>
        <dbReference type="EMBL" id="KAK4654962.1"/>
    </source>
</evidence>
<dbReference type="SUPFAM" id="SSF56112">
    <property type="entry name" value="Protein kinase-like (PK-like)"/>
    <property type="match status" value="1"/>
</dbReference>
<dbReference type="InterPro" id="IPR011009">
    <property type="entry name" value="Kinase-like_dom_sf"/>
</dbReference>